<evidence type="ECO:0000313" key="3">
    <source>
        <dbReference type="Proteomes" id="UP000611796"/>
    </source>
</evidence>
<organism evidence="2 3">
    <name type="scientific">Paeniclostridium hominis</name>
    <dbReference type="NCBI Taxonomy" id="2764329"/>
    <lineage>
        <taxon>Bacteria</taxon>
        <taxon>Bacillati</taxon>
        <taxon>Bacillota</taxon>
        <taxon>Clostridia</taxon>
        <taxon>Peptostreptococcales</taxon>
        <taxon>Peptostreptococcaceae</taxon>
        <taxon>Paeniclostridium</taxon>
    </lineage>
</organism>
<dbReference type="RefSeq" id="WP_187006280.1">
    <property type="nucleotide sequence ID" value="NZ_JACRWD010000002.1"/>
</dbReference>
<dbReference type="PANTHER" id="PTHR22916:SF3">
    <property type="entry name" value="UDP-GLCNAC:BETAGAL BETA-1,3-N-ACETYLGLUCOSAMINYLTRANSFERASE-LIKE PROTEIN 1"/>
    <property type="match status" value="1"/>
</dbReference>
<dbReference type="InterPro" id="IPR029044">
    <property type="entry name" value="Nucleotide-diphossugar_trans"/>
</dbReference>
<evidence type="ECO:0000259" key="1">
    <source>
        <dbReference type="Pfam" id="PF00535"/>
    </source>
</evidence>
<accession>A0ABR7K4P4</accession>
<dbReference type="EMBL" id="JACRWD010000002">
    <property type="protein sequence ID" value="MBC6004074.1"/>
    <property type="molecule type" value="Genomic_DNA"/>
</dbReference>
<comment type="caution">
    <text evidence="2">The sequence shown here is derived from an EMBL/GenBank/DDBJ whole genome shotgun (WGS) entry which is preliminary data.</text>
</comment>
<keyword evidence="3" id="KW-1185">Reference proteome</keyword>
<dbReference type="Pfam" id="PF00535">
    <property type="entry name" value="Glycos_transf_2"/>
    <property type="match status" value="1"/>
</dbReference>
<dbReference type="Gene3D" id="3.90.550.10">
    <property type="entry name" value="Spore Coat Polysaccharide Biosynthesis Protein SpsA, Chain A"/>
    <property type="match status" value="1"/>
</dbReference>
<reference evidence="2 3" key="1">
    <citation type="submission" date="2020-08" db="EMBL/GenBank/DDBJ databases">
        <authorList>
            <person name="Liu C."/>
            <person name="Sun Q."/>
        </authorList>
    </citation>
    <scope>NUCLEOTIDE SEQUENCE [LARGE SCALE GENOMIC DNA]</scope>
    <source>
        <strain evidence="2 3">NSJ-45</strain>
    </source>
</reference>
<dbReference type="InterPro" id="IPR001173">
    <property type="entry name" value="Glyco_trans_2-like"/>
</dbReference>
<evidence type="ECO:0000313" key="2">
    <source>
        <dbReference type="EMBL" id="MBC6004074.1"/>
    </source>
</evidence>
<dbReference type="SUPFAM" id="SSF53448">
    <property type="entry name" value="Nucleotide-diphospho-sugar transferases"/>
    <property type="match status" value="1"/>
</dbReference>
<name>A0ABR7K4P4_9FIRM</name>
<feature type="domain" description="Glycosyltransferase 2-like" evidence="1">
    <location>
        <begin position="4"/>
        <end position="142"/>
    </location>
</feature>
<protein>
    <submittedName>
        <fullName evidence="2">Glycosyltransferase</fullName>
    </submittedName>
</protein>
<dbReference type="Proteomes" id="UP000611796">
    <property type="component" value="Unassembled WGS sequence"/>
</dbReference>
<sequence>MKVSIIIPVYNVEKYIDECIETAINQTIDSFEVIAVNDGSTDSSLEKLMKYAEKYDFVKIVDQANKGVSVARNSGLNEAKGEYVYFLDSDDYITLDSMEYCYNIAKKDNLDIVLFDAKSFVDSSYTGKKLIENYDRSKKLESIIMSGSEFFNYASERGGYETPVWLNFYNREFLIKNKLYFYEGIVHEDEIHTLKAITSAKKVMYIPKQFFNRRVRESSIMTSKIGYKNAYGMKIVAKDGYDFYISNKEKFNDKTNEKIKEKIRFFYWASFRYCDKMQEDNSVKDKLRYEIITQLNNTGDIITEKLKKQIYNPKKYYKIEDIKMKFKGIIKTSKYSHVFRKVLLCLKKK</sequence>
<dbReference type="PANTHER" id="PTHR22916">
    <property type="entry name" value="GLYCOSYLTRANSFERASE"/>
    <property type="match status" value="1"/>
</dbReference>
<proteinExistence type="predicted"/>
<dbReference type="CDD" id="cd00761">
    <property type="entry name" value="Glyco_tranf_GTA_type"/>
    <property type="match status" value="1"/>
</dbReference>
<gene>
    <name evidence="2" type="ORF">H8891_09670</name>
</gene>